<dbReference type="EC" id="2.7.7.18" evidence="11"/>
<evidence type="ECO:0000256" key="3">
    <source>
        <dbReference type="ARBA" id="ARBA00009014"/>
    </source>
</evidence>
<evidence type="ECO:0000256" key="8">
    <source>
        <dbReference type="ARBA" id="ARBA00022840"/>
    </source>
</evidence>
<evidence type="ECO:0000313" key="12">
    <source>
        <dbReference type="EMBL" id="QEP33411.1"/>
    </source>
</evidence>
<dbReference type="PANTHER" id="PTHR39321">
    <property type="entry name" value="NICOTINATE-NUCLEOTIDE ADENYLYLTRANSFERASE-RELATED"/>
    <property type="match status" value="1"/>
</dbReference>
<gene>
    <name evidence="11 12" type="primary">nadD</name>
    <name evidence="12" type="ORF">APAC_0248</name>
</gene>
<dbReference type="HAMAP" id="MF_00244">
    <property type="entry name" value="NaMN_adenylyltr"/>
    <property type="match status" value="1"/>
</dbReference>
<keyword evidence="8 11" id="KW-0067">ATP-binding</keyword>
<reference evidence="13" key="1">
    <citation type="submission" date="2019-09" db="EMBL/GenBank/DDBJ databases">
        <title>Complete genome sequencing of four Arcobacter species reveals a diverse suite of mobile elements.</title>
        <authorList>
            <person name="On S.L.W."/>
            <person name="Miller W.G."/>
            <person name="Biggs P."/>
            <person name="Cornelius A."/>
            <person name="Vandamme P."/>
        </authorList>
    </citation>
    <scope>NUCLEOTIDE SEQUENCE [LARGE SCALE GENOMIC DNA]</scope>
    <source>
        <strain evidence="13">LMG 26638</strain>
    </source>
</reference>
<keyword evidence="4 11" id="KW-0662">Pyridine nucleotide biosynthesis</keyword>
<evidence type="ECO:0000256" key="7">
    <source>
        <dbReference type="ARBA" id="ARBA00022741"/>
    </source>
</evidence>
<comment type="similarity">
    <text evidence="3 11">Belongs to the NadD family.</text>
</comment>
<keyword evidence="6 11" id="KW-0548">Nucleotidyltransferase</keyword>
<dbReference type="InterPro" id="IPR005248">
    <property type="entry name" value="NadD/NMNAT"/>
</dbReference>
<protein>
    <recommendedName>
        <fullName evidence="11">Probable nicotinate-nucleotide adenylyltransferase</fullName>
        <ecNumber evidence="11">2.7.7.18</ecNumber>
    </recommendedName>
    <alternativeName>
        <fullName evidence="11">Deamido-NAD(+) diphosphorylase</fullName>
    </alternativeName>
    <alternativeName>
        <fullName evidence="11">Deamido-NAD(+) pyrophosphorylase</fullName>
    </alternativeName>
    <alternativeName>
        <fullName evidence="11">Nicotinate mononucleotide adenylyltransferase</fullName>
        <shortName evidence="11">NaMN adenylyltransferase</shortName>
    </alternativeName>
</protein>
<accession>A0A5C2H3D0</accession>
<reference evidence="12 13" key="2">
    <citation type="submission" date="2019-09" db="EMBL/GenBank/DDBJ databases">
        <title>Complete genome sequencing of four Arcobacter species reveals a diverse suite of mobile elements.</title>
        <authorList>
            <person name="Miller W.G."/>
            <person name="Yee E."/>
            <person name="Bono J.L."/>
        </authorList>
    </citation>
    <scope>NUCLEOTIDE SEQUENCE [LARGE SCALE GENOMIC DNA]</scope>
    <source>
        <strain evidence="12 13">LMG 26638</strain>
    </source>
</reference>
<dbReference type="EMBL" id="CP035928">
    <property type="protein sequence ID" value="QEP33411.1"/>
    <property type="molecule type" value="Genomic_DNA"/>
</dbReference>
<keyword evidence="13" id="KW-1185">Reference proteome</keyword>
<sequence length="178" mass="20818">MHIAIFGGSFDPIHLAHVAIVNNALEKLKIDKFFVVPTYLNPFKNSFKIEPKTRYELLKKVFKNFSNVQICDYEINKNRPTYSIETVKYLKEKYKASKIYFIIGADNIESLDKWHSIEELKSLVEFVVATRSGYDLQKCSEYQTLNIDINISSSQLREKLDLNYIPNEIKKEILDLEN</sequence>
<dbReference type="InterPro" id="IPR014729">
    <property type="entry name" value="Rossmann-like_a/b/a_fold"/>
</dbReference>
<dbReference type="NCBIfam" id="TIGR00482">
    <property type="entry name" value="nicotinate (nicotinamide) nucleotide adenylyltransferase"/>
    <property type="match status" value="1"/>
</dbReference>
<evidence type="ECO:0000256" key="6">
    <source>
        <dbReference type="ARBA" id="ARBA00022695"/>
    </source>
</evidence>
<dbReference type="CDD" id="cd02165">
    <property type="entry name" value="NMNAT"/>
    <property type="match status" value="1"/>
</dbReference>
<evidence type="ECO:0000256" key="9">
    <source>
        <dbReference type="ARBA" id="ARBA00023027"/>
    </source>
</evidence>
<dbReference type="GO" id="GO:0009435">
    <property type="term" value="P:NAD+ biosynthetic process"/>
    <property type="evidence" value="ECO:0007669"/>
    <property type="project" value="UniProtKB-UniRule"/>
</dbReference>
<evidence type="ECO:0000256" key="4">
    <source>
        <dbReference type="ARBA" id="ARBA00022642"/>
    </source>
</evidence>
<comment type="catalytic activity">
    <reaction evidence="10 11">
        <text>nicotinate beta-D-ribonucleotide + ATP + H(+) = deamido-NAD(+) + diphosphate</text>
        <dbReference type="Rhea" id="RHEA:22860"/>
        <dbReference type="ChEBI" id="CHEBI:15378"/>
        <dbReference type="ChEBI" id="CHEBI:30616"/>
        <dbReference type="ChEBI" id="CHEBI:33019"/>
        <dbReference type="ChEBI" id="CHEBI:57502"/>
        <dbReference type="ChEBI" id="CHEBI:58437"/>
        <dbReference type="EC" id="2.7.7.18"/>
    </reaction>
</comment>
<dbReference type="Proteomes" id="UP000322726">
    <property type="component" value="Chromosome"/>
</dbReference>
<evidence type="ECO:0000256" key="10">
    <source>
        <dbReference type="ARBA" id="ARBA00048721"/>
    </source>
</evidence>
<evidence type="ECO:0000313" key="13">
    <source>
        <dbReference type="Proteomes" id="UP000322726"/>
    </source>
</evidence>
<evidence type="ECO:0000256" key="1">
    <source>
        <dbReference type="ARBA" id="ARBA00002324"/>
    </source>
</evidence>
<dbReference type="KEGG" id="apai:APAC_0248"/>
<reference evidence="12 13" key="3">
    <citation type="submission" date="2019-09" db="EMBL/GenBank/DDBJ databases">
        <title>Taxonomic note: a critical rebuttal of the proposed division of the genus Arcobacter into six genera, emended descriptions of Arcobacter anaerophilus and the genus Arcobacter, and an assessment of genus-level boundaries for Epsilonproteobacteria using in silico genomic comparator tools.</title>
        <authorList>
            <person name="On S.L.W."/>
            <person name="Miller W.G."/>
            <person name="Biggs P."/>
            <person name="Cornelius A."/>
            <person name="Vandamme P."/>
        </authorList>
    </citation>
    <scope>NUCLEOTIDE SEQUENCE [LARGE SCALE GENOMIC DNA]</scope>
    <source>
        <strain evidence="12 13">LMG 26638</strain>
    </source>
</reference>
<dbReference type="AlphaFoldDB" id="A0A5C2H3D0"/>
<keyword evidence="7 11" id="KW-0547">Nucleotide-binding</keyword>
<dbReference type="UniPathway" id="UPA00253">
    <property type="reaction ID" value="UER00332"/>
</dbReference>
<dbReference type="NCBIfam" id="TIGR00125">
    <property type="entry name" value="cyt_tran_rel"/>
    <property type="match status" value="1"/>
</dbReference>
<comment type="function">
    <text evidence="1 11">Catalyzes the reversible adenylation of nicotinate mononucleotide (NaMN) to nicotinic acid adenine dinucleotide (NaAD).</text>
</comment>
<dbReference type="RefSeq" id="WP_188353732.1">
    <property type="nucleotide sequence ID" value="NZ_BMEF01000001.1"/>
</dbReference>
<evidence type="ECO:0000256" key="2">
    <source>
        <dbReference type="ARBA" id="ARBA00005019"/>
    </source>
</evidence>
<dbReference type="GO" id="GO:0004515">
    <property type="term" value="F:nicotinate-nucleotide adenylyltransferase activity"/>
    <property type="evidence" value="ECO:0007669"/>
    <property type="project" value="UniProtKB-UniRule"/>
</dbReference>
<name>A0A5C2H3D0_9BACT</name>
<keyword evidence="9 11" id="KW-0520">NAD</keyword>
<dbReference type="PANTHER" id="PTHR39321:SF3">
    <property type="entry name" value="PHOSPHOPANTETHEINE ADENYLYLTRANSFERASE"/>
    <property type="match status" value="1"/>
</dbReference>
<comment type="pathway">
    <text evidence="2 11">Cofactor biosynthesis; NAD(+) biosynthesis; deamido-NAD(+) from nicotinate D-ribonucleotide: step 1/1.</text>
</comment>
<dbReference type="GO" id="GO:0005524">
    <property type="term" value="F:ATP binding"/>
    <property type="evidence" value="ECO:0007669"/>
    <property type="project" value="UniProtKB-KW"/>
</dbReference>
<organism evidence="12 13">
    <name type="scientific">Malaciobacter pacificus</name>
    <dbReference type="NCBI Taxonomy" id="1080223"/>
    <lineage>
        <taxon>Bacteria</taxon>
        <taxon>Pseudomonadati</taxon>
        <taxon>Campylobacterota</taxon>
        <taxon>Epsilonproteobacteria</taxon>
        <taxon>Campylobacterales</taxon>
        <taxon>Arcobacteraceae</taxon>
        <taxon>Malaciobacter</taxon>
    </lineage>
</organism>
<dbReference type="InterPro" id="IPR004821">
    <property type="entry name" value="Cyt_trans-like"/>
</dbReference>
<dbReference type="Gene3D" id="3.40.50.620">
    <property type="entry name" value="HUPs"/>
    <property type="match status" value="1"/>
</dbReference>
<evidence type="ECO:0000256" key="11">
    <source>
        <dbReference type="HAMAP-Rule" id="MF_00244"/>
    </source>
</evidence>
<dbReference type="Pfam" id="PF01467">
    <property type="entry name" value="CTP_transf_like"/>
    <property type="match status" value="1"/>
</dbReference>
<proteinExistence type="inferred from homology"/>
<dbReference type="SUPFAM" id="SSF52374">
    <property type="entry name" value="Nucleotidylyl transferase"/>
    <property type="match status" value="1"/>
</dbReference>
<keyword evidence="5 11" id="KW-0808">Transferase</keyword>
<evidence type="ECO:0000256" key="5">
    <source>
        <dbReference type="ARBA" id="ARBA00022679"/>
    </source>
</evidence>